<organism evidence="1 2">
    <name type="scientific">Hyella patelloides LEGE 07179</name>
    <dbReference type="NCBI Taxonomy" id="945734"/>
    <lineage>
        <taxon>Bacteria</taxon>
        <taxon>Bacillati</taxon>
        <taxon>Cyanobacteriota</taxon>
        <taxon>Cyanophyceae</taxon>
        <taxon>Pleurocapsales</taxon>
        <taxon>Hyellaceae</taxon>
        <taxon>Hyella</taxon>
    </lineage>
</organism>
<keyword evidence="2" id="KW-1185">Reference proteome</keyword>
<evidence type="ECO:0000313" key="1">
    <source>
        <dbReference type="EMBL" id="VEP11926.1"/>
    </source>
</evidence>
<evidence type="ECO:0000313" key="2">
    <source>
        <dbReference type="Proteomes" id="UP000320055"/>
    </source>
</evidence>
<reference evidence="1 2" key="1">
    <citation type="submission" date="2019-01" db="EMBL/GenBank/DDBJ databases">
        <authorList>
            <person name="Brito A."/>
        </authorList>
    </citation>
    <scope>NUCLEOTIDE SEQUENCE [LARGE SCALE GENOMIC DNA]</scope>
    <source>
        <strain evidence="1">1</strain>
    </source>
</reference>
<dbReference type="Proteomes" id="UP000320055">
    <property type="component" value="Unassembled WGS sequence"/>
</dbReference>
<dbReference type="EMBL" id="CAACVJ010000032">
    <property type="protein sequence ID" value="VEP11926.1"/>
    <property type="molecule type" value="Genomic_DNA"/>
</dbReference>
<sequence>MGQYIDRLLAKANVKLAKEYQVGSIVIPKIENIREIIQTEVQFRAEEKIPGCTEKQKEYAKQYRFITGAMAD</sequence>
<accession>A0A563VKB7</accession>
<gene>
    <name evidence="1" type="ORF">H1P_1270001</name>
</gene>
<name>A0A563VKB7_9CYAN</name>
<dbReference type="AlphaFoldDB" id="A0A563VKB7"/>
<protein>
    <submittedName>
        <fullName evidence="1">Uncharacterized protein</fullName>
    </submittedName>
</protein>
<proteinExistence type="predicted"/>